<dbReference type="Proteomes" id="UP000708208">
    <property type="component" value="Unassembled WGS sequence"/>
</dbReference>
<name>A0A8J2JBF6_9HEXA</name>
<keyword evidence="2" id="KW-1185">Reference proteome</keyword>
<dbReference type="EMBL" id="CAJVCH010003189">
    <property type="protein sequence ID" value="CAG7647608.1"/>
    <property type="molecule type" value="Genomic_DNA"/>
</dbReference>
<organism evidence="1 2">
    <name type="scientific">Allacma fusca</name>
    <dbReference type="NCBI Taxonomy" id="39272"/>
    <lineage>
        <taxon>Eukaryota</taxon>
        <taxon>Metazoa</taxon>
        <taxon>Ecdysozoa</taxon>
        <taxon>Arthropoda</taxon>
        <taxon>Hexapoda</taxon>
        <taxon>Collembola</taxon>
        <taxon>Symphypleona</taxon>
        <taxon>Sminthuridae</taxon>
        <taxon>Allacma</taxon>
    </lineage>
</organism>
<reference evidence="1" key="1">
    <citation type="submission" date="2021-06" db="EMBL/GenBank/DDBJ databases">
        <authorList>
            <person name="Hodson N. C."/>
            <person name="Mongue J. A."/>
            <person name="Jaron S. K."/>
        </authorList>
    </citation>
    <scope>NUCLEOTIDE SEQUENCE</scope>
</reference>
<sequence>TLMIFVFKDLGGLVVWNPDTFWNISPC</sequence>
<feature type="non-terminal residue" evidence="1">
    <location>
        <position position="1"/>
    </location>
</feature>
<proteinExistence type="predicted"/>
<dbReference type="AlphaFoldDB" id="A0A8J2JBF6"/>
<gene>
    <name evidence="1" type="ORF">AFUS01_LOCUS630</name>
</gene>
<evidence type="ECO:0000313" key="1">
    <source>
        <dbReference type="EMBL" id="CAG7647608.1"/>
    </source>
</evidence>
<evidence type="ECO:0000313" key="2">
    <source>
        <dbReference type="Proteomes" id="UP000708208"/>
    </source>
</evidence>
<accession>A0A8J2JBF6</accession>
<comment type="caution">
    <text evidence="1">The sequence shown here is derived from an EMBL/GenBank/DDBJ whole genome shotgun (WGS) entry which is preliminary data.</text>
</comment>
<protein>
    <submittedName>
        <fullName evidence="1">Uncharacterized protein</fullName>
    </submittedName>
</protein>